<evidence type="ECO:0000256" key="3">
    <source>
        <dbReference type="ARBA" id="ARBA00023027"/>
    </source>
</evidence>
<dbReference type="Gene3D" id="3.40.50.720">
    <property type="entry name" value="NAD(P)-binding Rossmann-like Domain"/>
    <property type="match status" value="1"/>
</dbReference>
<evidence type="ECO:0000313" key="6">
    <source>
        <dbReference type="Proteomes" id="UP000284057"/>
    </source>
</evidence>
<dbReference type="PANTHER" id="PTHR43103">
    <property type="entry name" value="NUCLEOSIDE-DIPHOSPHATE-SUGAR EPIMERASE"/>
    <property type="match status" value="1"/>
</dbReference>
<comment type="similarity">
    <text evidence="1">Belongs to the NAD(P)-dependent epimerase/dehydratase family.</text>
</comment>
<gene>
    <name evidence="5" type="ORF">DY240_15155</name>
</gene>
<dbReference type="InterPro" id="IPR001509">
    <property type="entry name" value="Epimerase_deHydtase"/>
</dbReference>
<dbReference type="Pfam" id="PF01370">
    <property type="entry name" value="Epimerase"/>
    <property type="match status" value="1"/>
</dbReference>
<organism evidence="5 6">
    <name type="scientific">Jiangella rhizosphaerae</name>
    <dbReference type="NCBI Taxonomy" id="2293569"/>
    <lineage>
        <taxon>Bacteria</taxon>
        <taxon>Bacillati</taxon>
        <taxon>Actinomycetota</taxon>
        <taxon>Actinomycetes</taxon>
        <taxon>Jiangellales</taxon>
        <taxon>Jiangellaceae</taxon>
        <taxon>Jiangella</taxon>
    </lineage>
</organism>
<evidence type="ECO:0000256" key="2">
    <source>
        <dbReference type="ARBA" id="ARBA00023002"/>
    </source>
</evidence>
<comment type="caution">
    <text evidence="5">The sequence shown here is derived from an EMBL/GenBank/DDBJ whole genome shotgun (WGS) entry which is preliminary data.</text>
</comment>
<dbReference type="PANTHER" id="PTHR43103:SF5">
    <property type="entry name" value="4-EPIMERASE, PUTATIVE (AFU_ORTHOLOGUE AFUA_7G00360)-RELATED"/>
    <property type="match status" value="1"/>
</dbReference>
<name>A0A418KPW4_9ACTN</name>
<dbReference type="RefSeq" id="WP_119660692.1">
    <property type="nucleotide sequence ID" value="NZ_QUAL01000149.1"/>
</dbReference>
<feature type="domain" description="NAD-dependent epimerase/dehydratase" evidence="4">
    <location>
        <begin position="6"/>
        <end position="227"/>
    </location>
</feature>
<proteinExistence type="inferred from homology"/>
<dbReference type="AlphaFoldDB" id="A0A418KPW4"/>
<reference evidence="5 6" key="1">
    <citation type="submission" date="2018-09" db="EMBL/GenBank/DDBJ databases">
        <title>Isolation, diversity and antifungal activity of actinobacteria from wheat.</title>
        <authorList>
            <person name="Han C."/>
        </authorList>
    </citation>
    <scope>NUCLEOTIDE SEQUENCE [LARGE SCALE GENOMIC DNA]</scope>
    <source>
        <strain evidence="5 6">NEAU-YY265</strain>
    </source>
</reference>
<dbReference type="SUPFAM" id="SSF51735">
    <property type="entry name" value="NAD(P)-binding Rossmann-fold domains"/>
    <property type="match status" value="1"/>
</dbReference>
<accession>A0A418KPW4</accession>
<keyword evidence="2" id="KW-0560">Oxidoreductase</keyword>
<evidence type="ECO:0000256" key="1">
    <source>
        <dbReference type="ARBA" id="ARBA00007637"/>
    </source>
</evidence>
<dbReference type="InterPro" id="IPR036291">
    <property type="entry name" value="NAD(P)-bd_dom_sf"/>
</dbReference>
<dbReference type="EMBL" id="QUAL01000149">
    <property type="protein sequence ID" value="RIQ21467.1"/>
    <property type="molecule type" value="Genomic_DNA"/>
</dbReference>
<dbReference type="OrthoDB" id="8770295at2"/>
<evidence type="ECO:0000259" key="4">
    <source>
        <dbReference type="Pfam" id="PF01370"/>
    </source>
</evidence>
<keyword evidence="6" id="KW-1185">Reference proteome</keyword>
<keyword evidence="3" id="KW-0520">NAD</keyword>
<dbReference type="Proteomes" id="UP000284057">
    <property type="component" value="Unassembled WGS sequence"/>
</dbReference>
<evidence type="ECO:0000313" key="5">
    <source>
        <dbReference type="EMBL" id="RIQ21467.1"/>
    </source>
</evidence>
<dbReference type="GO" id="GO:0016491">
    <property type="term" value="F:oxidoreductase activity"/>
    <property type="evidence" value="ECO:0007669"/>
    <property type="project" value="UniProtKB-KW"/>
</dbReference>
<protein>
    <submittedName>
        <fullName evidence="5">NAD(P)-dependent oxidoreductase</fullName>
    </submittedName>
</protein>
<sequence>MTIGHVLVTGAAGLIGRAATLRFRSAGVAVTGLVLDDPGDLEVDRVVVGNAADRAAVDEALDGVDAVVHLAAIPAPMLGTPDEVFAGNTAATFTVLDAAGERGVRRAAIASSINALGLGWSPRPRVAPAYLPLDEDLPTEAADPYSLSKYVDEVTAGAMVRRHDMTVVSLRFPFVGGLGEADELDDRLPAHAARVSGDPGLGARDLWLYLETRDAARALDLALRAEVTGSQVVFAAAGRTMAPYRTEDLLDAYYPAVPRRRASPGRTAPVDLSRAERLLGFTAEHLLPDSDEIRDLPTEMRTP</sequence>